<evidence type="ECO:0000256" key="1">
    <source>
        <dbReference type="SAM" id="MobiDB-lite"/>
    </source>
</evidence>
<organism evidence="3">
    <name type="scientific">Echinococcus granulosus</name>
    <name type="common">Hydatid tapeworm</name>
    <dbReference type="NCBI Taxonomy" id="6210"/>
    <lineage>
        <taxon>Eukaryota</taxon>
        <taxon>Metazoa</taxon>
        <taxon>Spiralia</taxon>
        <taxon>Lophotrochozoa</taxon>
        <taxon>Platyhelminthes</taxon>
        <taxon>Cestoda</taxon>
        <taxon>Eucestoda</taxon>
        <taxon>Cyclophyllidea</taxon>
        <taxon>Taeniidae</taxon>
        <taxon>Echinococcus</taxon>
        <taxon>Echinococcus granulosus group</taxon>
    </lineage>
</organism>
<reference evidence="5" key="3">
    <citation type="submission" date="2020-10" db="UniProtKB">
        <authorList>
            <consortium name="WormBaseParasite"/>
        </authorList>
    </citation>
    <scope>IDENTIFICATION</scope>
</reference>
<accession>A0A068WD43</accession>
<feature type="compositionally biased region" description="Polar residues" evidence="1">
    <location>
        <begin position="615"/>
        <end position="635"/>
    </location>
</feature>
<reference evidence="3" key="2">
    <citation type="submission" date="2014-06" db="EMBL/GenBank/DDBJ databases">
        <authorList>
            <person name="Aslett M."/>
        </authorList>
    </citation>
    <scope>NUCLEOTIDE SEQUENCE</scope>
</reference>
<feature type="compositionally biased region" description="Gly residues" evidence="1">
    <location>
        <begin position="1113"/>
        <end position="1132"/>
    </location>
</feature>
<sequence length="1438" mass="156323">MEPQAKAPSLSLDAYASSAASVASVPAQAVFVPTKLPPRPTSSPSTLLPPTFTYSSNVVVESPIPEGQAFPRAEPAETMAVQTPMESETNMNETSPIPMDDSAMTQLLASIEPIGPPVVEPMECQSQQQQKMGEKGVEEEVEDEEKREEVETDQKELNLDESVSASKELDTTKSIPQPSLPSPPSMTTTAAADIDVSVATVENSKVVTDEVADTATYLPLSPPKSKSKPVVQVVRKRRHILSTLQMMRSYADTLQPVDCVILVERCAPFSRNTRFMKYFKTEFLSKILSDLNGGPPVDMNFGRDSYTSLYSLHTFDWRNPEPPTTLVSDTAIIKSIFTALDTLQSSGVPPVARGDEGIPIVPLLRVALSLFDNLETHRRRALGLRLRRRHLILLLRSPCATLEPLKAEAAILSGEAVVESSATAIETAECSETTAAGEPMDVEGAAVDSSTMRKGVLAQLRELRVAVSVFSPCEDKNLRRLAQMCNMLPPDIRRDSEWPTVIFSREISQASLAQRHSSGPTASRRSAAPPSPQQQQRPQQTPPQPTSALGSAEPSPCHPLQTQNQQPQQQQVPSLLPQQQQPSMVRHVVGGPGDCSAPSPHQTRMPVPYPPGSNPIVSGSGQSHTAFSGPNSIEPAQSHHLHQSLQRSLGSRSGLTGPSSVPDALSSTYQVSPMAAQGYGLAPPLSVESQVPRASHQPIPSQQPQQAPPPPQQQYYSPVAPTPYDGESTLSGLSPAMASDPYLRVSYPPNPSPMCSSANMSINPNISATTDSQSAIGLQNSSEPLNSDHHHQQKAKQRPTSQQQQPVLSTYAIPGTPHSAEPTNVQYHQRQHPSPYQAPQQSPMATNPVPVSTVVSGQYHPPSTLAYPIPEMSRYQNTGSPLNAMRPSAPTVPPGRVMGEERTLLWEGQLNVRGQMLAYVQIFFEVPAPRITFPWQKSSCLMLQLEQVDRDSQMGQILSHRMSSYLLPTKLSIAFKNPESQIALQNRLLSPTPTSFTMGIVPPLASFNGSIAPGVISFICLLCTDDGHVIGLMPKDSETFRGDILLRQLHRCQRVVSERQQQQYDAGLLELQPQQHQQQPSPAYSTSTPSLPNTPSKMVRPSTATPSPVVGRSSGGSGSGGGNLASRVGGGVMSEENEMVQQQQQQFMTTYHQMPPQQQQKMQQQQPQMPRQPPWQDQRQTGTPSDLIQQQQPRPYQPYQHPPQQQMMMSPGPSGQSQQQQQHLYQPQGVPMAQSAYMQQKIPGIMSQQQQQQQHLQRPQAYPGLVTPRQQLRDASGRFQSSSSAAAAAAAAAATASGGQDYHTPPLPPSYAPTPGAQIYDLPQQYAGMGPTPRMPAYARPPPAMRPGFPRMNSAAAAAAAYAARAPVGRAIPRGMGMRGIAQPHLVMPPGPGEGMIYENPMDQQQQGVFESNVVTHKGDLIYLRNIRDNKNNLHQHT</sequence>
<evidence type="ECO:0000259" key="2">
    <source>
        <dbReference type="Pfam" id="PF11265"/>
    </source>
</evidence>
<dbReference type="Proteomes" id="UP000492820">
    <property type="component" value="Unassembled WGS sequence"/>
</dbReference>
<feature type="compositionally biased region" description="Low complexity" evidence="1">
    <location>
        <begin position="1189"/>
        <end position="1226"/>
    </location>
</feature>
<dbReference type="EMBL" id="LK028577">
    <property type="protein sequence ID" value="CDS18012.1"/>
    <property type="molecule type" value="Genomic_DNA"/>
</dbReference>
<feature type="region of interest" description="Disordered" evidence="1">
    <location>
        <begin position="1073"/>
        <end position="1226"/>
    </location>
</feature>
<feature type="region of interest" description="Disordered" evidence="1">
    <location>
        <begin position="756"/>
        <end position="849"/>
    </location>
</feature>
<proteinExistence type="predicted"/>
<feature type="compositionally biased region" description="Low complexity" evidence="1">
    <location>
        <begin position="1153"/>
        <end position="1180"/>
    </location>
</feature>
<feature type="region of interest" description="Disordered" evidence="1">
    <location>
        <begin position="123"/>
        <end position="188"/>
    </location>
</feature>
<name>A0A068WD43_ECHGR</name>
<feature type="compositionally biased region" description="Polar residues" evidence="1">
    <location>
        <begin position="756"/>
        <end position="785"/>
    </location>
</feature>
<gene>
    <name evidence="3" type="ORF">EgrG_001080900</name>
</gene>
<feature type="compositionally biased region" description="Low complexity" evidence="1">
    <location>
        <begin position="559"/>
        <end position="582"/>
    </location>
</feature>
<feature type="compositionally biased region" description="Polar residues" evidence="1">
    <location>
        <begin position="821"/>
        <end position="849"/>
    </location>
</feature>
<evidence type="ECO:0000313" key="5">
    <source>
        <dbReference type="WBParaSite" id="EgrG_001080900"/>
    </source>
</evidence>
<feature type="compositionally biased region" description="Low complexity" evidence="1">
    <location>
        <begin position="520"/>
        <end position="539"/>
    </location>
</feature>
<feature type="compositionally biased region" description="Polar residues" evidence="1">
    <location>
        <begin position="798"/>
        <end position="808"/>
    </location>
</feature>
<feature type="region of interest" description="Disordered" evidence="1">
    <location>
        <begin position="687"/>
        <end position="735"/>
    </location>
</feature>
<feature type="domain" description="Mediator of RNA polymerase II transcription subunit 25 von Willebrand factor type A" evidence="2">
    <location>
        <begin position="258"/>
        <end position="402"/>
    </location>
</feature>
<dbReference type="OrthoDB" id="6288278at2759"/>
<protein>
    <submittedName>
        <fullName evidence="5">Med25_VWA domain-containing protein</fullName>
    </submittedName>
</protein>
<feature type="compositionally biased region" description="Low complexity" evidence="1">
    <location>
        <begin position="643"/>
        <end position="660"/>
    </location>
</feature>
<evidence type="ECO:0000313" key="3">
    <source>
        <dbReference type="EMBL" id="CDS18012.1"/>
    </source>
</evidence>
<dbReference type="Pfam" id="PF11265">
    <property type="entry name" value="Med25_VWA"/>
    <property type="match status" value="1"/>
</dbReference>
<reference evidence="3 4" key="1">
    <citation type="journal article" date="2013" name="Nature">
        <title>The genomes of four tapeworm species reveal adaptations to parasitism.</title>
        <authorList>
            <person name="Tsai I.J."/>
            <person name="Zarowiecki M."/>
            <person name="Holroyd N."/>
            <person name="Garciarrubio A."/>
            <person name="Sanchez-Flores A."/>
            <person name="Brooks K.L."/>
            <person name="Tracey A."/>
            <person name="Bobes R.J."/>
            <person name="Fragoso G."/>
            <person name="Sciutto E."/>
            <person name="Aslett M."/>
            <person name="Beasley H."/>
            <person name="Bennett H.M."/>
            <person name="Cai J."/>
            <person name="Camicia F."/>
            <person name="Clark R."/>
            <person name="Cucher M."/>
            <person name="De Silva N."/>
            <person name="Day T.A."/>
            <person name="Deplazes P."/>
            <person name="Estrada K."/>
            <person name="Fernandez C."/>
            <person name="Holland P.W."/>
            <person name="Hou J."/>
            <person name="Hu S."/>
            <person name="Huckvale T."/>
            <person name="Hung S.S."/>
            <person name="Kamenetzky L."/>
            <person name="Keane J.A."/>
            <person name="Kiss F."/>
            <person name="Koziol U."/>
            <person name="Lambert O."/>
            <person name="Liu K."/>
            <person name="Luo X."/>
            <person name="Luo Y."/>
            <person name="Macchiaroli N."/>
            <person name="Nichol S."/>
            <person name="Paps J."/>
            <person name="Parkinson J."/>
            <person name="Pouchkina-Stantcheva N."/>
            <person name="Riddiford N."/>
            <person name="Rosenzvit M."/>
            <person name="Salinas G."/>
            <person name="Wasmuth J.D."/>
            <person name="Zamanian M."/>
            <person name="Zheng Y."/>
            <person name="Cai X."/>
            <person name="Soberon X."/>
            <person name="Olson P.D."/>
            <person name="Laclette J.P."/>
            <person name="Brehm K."/>
            <person name="Berriman M."/>
            <person name="Garciarrubio A."/>
            <person name="Bobes R.J."/>
            <person name="Fragoso G."/>
            <person name="Sanchez-Flores A."/>
            <person name="Estrada K."/>
            <person name="Cevallos M.A."/>
            <person name="Morett E."/>
            <person name="Gonzalez V."/>
            <person name="Portillo T."/>
            <person name="Ochoa-Leyva A."/>
            <person name="Jose M.V."/>
            <person name="Sciutto E."/>
            <person name="Landa A."/>
            <person name="Jimenez L."/>
            <person name="Valdes V."/>
            <person name="Carrero J.C."/>
            <person name="Larralde C."/>
            <person name="Morales-Montor J."/>
            <person name="Limon-Lason J."/>
            <person name="Soberon X."/>
            <person name="Laclette J.P."/>
        </authorList>
    </citation>
    <scope>NUCLEOTIDE SEQUENCE [LARGE SCALE GENOMIC DNA]</scope>
</reference>
<feature type="region of interest" description="Disordered" evidence="1">
    <location>
        <begin position="511"/>
        <end position="666"/>
    </location>
</feature>
<feature type="region of interest" description="Disordered" evidence="1">
    <location>
        <begin position="1297"/>
        <end position="1317"/>
    </location>
</feature>
<dbReference type="WBParaSite" id="EgrG_001080900">
    <property type="protein sequence ID" value="EgrG_001080900"/>
    <property type="gene ID" value="EgrG_001080900"/>
</dbReference>
<feature type="compositionally biased region" description="Basic and acidic residues" evidence="1">
    <location>
        <begin position="147"/>
        <end position="158"/>
    </location>
</feature>
<evidence type="ECO:0000313" key="4">
    <source>
        <dbReference type="Proteomes" id="UP000492820"/>
    </source>
</evidence>
<dbReference type="InterPro" id="IPR021419">
    <property type="entry name" value="Mediator_Med25_VWA"/>
</dbReference>
<feature type="compositionally biased region" description="Low complexity" evidence="1">
    <location>
        <begin position="1073"/>
        <end position="1096"/>
    </location>
</feature>